<dbReference type="Pfam" id="PF00668">
    <property type="entry name" value="Condensation"/>
    <property type="match status" value="2"/>
</dbReference>
<name>A0A1V6PQ25_9EURO</name>
<dbReference type="CDD" id="cd19545">
    <property type="entry name" value="FUM14_C_NRPS-like"/>
    <property type="match status" value="1"/>
</dbReference>
<dbReference type="PANTHER" id="PTHR45527:SF3">
    <property type="entry name" value="SIDEROPHORE SYNTHETASE (EUROFUNG)"/>
    <property type="match status" value="1"/>
</dbReference>
<keyword evidence="7" id="KW-1185">Reference proteome</keyword>
<organism evidence="6 7">
    <name type="scientific">Penicillium antarcticum</name>
    <dbReference type="NCBI Taxonomy" id="416450"/>
    <lineage>
        <taxon>Eukaryota</taxon>
        <taxon>Fungi</taxon>
        <taxon>Dikarya</taxon>
        <taxon>Ascomycota</taxon>
        <taxon>Pezizomycotina</taxon>
        <taxon>Eurotiomycetes</taxon>
        <taxon>Eurotiomycetidae</taxon>
        <taxon>Eurotiales</taxon>
        <taxon>Aspergillaceae</taxon>
        <taxon>Penicillium</taxon>
    </lineage>
</organism>
<dbReference type="InterPro" id="IPR006162">
    <property type="entry name" value="Ppantetheine_attach_site"/>
</dbReference>
<dbReference type="Pfam" id="PF00550">
    <property type="entry name" value="PP-binding"/>
    <property type="match status" value="2"/>
</dbReference>
<dbReference type="Gene3D" id="1.10.1200.10">
    <property type="entry name" value="ACP-like"/>
    <property type="match status" value="2"/>
</dbReference>
<evidence type="ECO:0000313" key="6">
    <source>
        <dbReference type="EMBL" id="OQD79095.1"/>
    </source>
</evidence>
<evidence type="ECO:0000259" key="5">
    <source>
        <dbReference type="PROSITE" id="PS50075"/>
    </source>
</evidence>
<protein>
    <recommendedName>
        <fullName evidence="5">Carrier domain-containing protein</fullName>
    </recommendedName>
</protein>
<dbReference type="InterPro" id="IPR010071">
    <property type="entry name" value="AA_adenyl_dom"/>
</dbReference>
<dbReference type="InterPro" id="IPR045851">
    <property type="entry name" value="AMP-bd_C_sf"/>
</dbReference>
<comment type="similarity">
    <text evidence="4">Belongs to the NRP synthetase family.</text>
</comment>
<dbReference type="CDD" id="cd05918">
    <property type="entry name" value="A_NRPS_SidN3_like"/>
    <property type="match status" value="1"/>
</dbReference>
<evidence type="ECO:0000256" key="1">
    <source>
        <dbReference type="ARBA" id="ARBA00022450"/>
    </source>
</evidence>
<dbReference type="EMBL" id="MDYN01000062">
    <property type="protein sequence ID" value="OQD79095.1"/>
    <property type="molecule type" value="Genomic_DNA"/>
</dbReference>
<dbReference type="InterPro" id="IPR009081">
    <property type="entry name" value="PP-bd_ACP"/>
</dbReference>
<dbReference type="NCBIfam" id="TIGR01733">
    <property type="entry name" value="AA-adenyl-dom"/>
    <property type="match status" value="1"/>
</dbReference>
<accession>A0A1V6PQ25</accession>
<dbReference type="STRING" id="416450.A0A1V6PQ25"/>
<dbReference type="PROSITE" id="PS00455">
    <property type="entry name" value="AMP_BINDING"/>
    <property type="match status" value="1"/>
</dbReference>
<keyword evidence="3" id="KW-0436">Ligase</keyword>
<dbReference type="InterPro" id="IPR000873">
    <property type="entry name" value="AMP-dep_synth/lig_dom"/>
</dbReference>
<dbReference type="SMART" id="SM00823">
    <property type="entry name" value="PKS_PP"/>
    <property type="match status" value="2"/>
</dbReference>
<dbReference type="GO" id="GO:0043041">
    <property type="term" value="P:amino acid activation for nonribosomal peptide biosynthetic process"/>
    <property type="evidence" value="ECO:0007669"/>
    <property type="project" value="TreeGrafter"/>
</dbReference>
<evidence type="ECO:0000256" key="2">
    <source>
        <dbReference type="ARBA" id="ARBA00022553"/>
    </source>
</evidence>
<dbReference type="Gene3D" id="3.30.559.30">
    <property type="entry name" value="Nonribosomal peptide synthetase, condensation domain"/>
    <property type="match status" value="2"/>
</dbReference>
<proteinExistence type="inferred from homology"/>
<dbReference type="GO" id="GO:0044550">
    <property type="term" value="P:secondary metabolite biosynthetic process"/>
    <property type="evidence" value="ECO:0007669"/>
    <property type="project" value="TreeGrafter"/>
</dbReference>
<dbReference type="FunFam" id="3.30.559.30:FF:000003">
    <property type="entry name" value="Nonribosomal peptide synthase SidD"/>
    <property type="match status" value="1"/>
</dbReference>
<dbReference type="SUPFAM" id="SSF47336">
    <property type="entry name" value="ACP-like"/>
    <property type="match status" value="2"/>
</dbReference>
<dbReference type="InterPro" id="IPR020806">
    <property type="entry name" value="PKS_PP-bd"/>
</dbReference>
<dbReference type="Pfam" id="PF00501">
    <property type="entry name" value="AMP-binding"/>
    <property type="match status" value="1"/>
</dbReference>
<dbReference type="GO" id="GO:0031177">
    <property type="term" value="F:phosphopantetheine binding"/>
    <property type="evidence" value="ECO:0007669"/>
    <property type="project" value="InterPro"/>
</dbReference>
<keyword evidence="1" id="KW-0596">Phosphopantetheine</keyword>
<dbReference type="PANTHER" id="PTHR45527">
    <property type="entry name" value="NONRIBOSOMAL PEPTIDE SYNTHETASE"/>
    <property type="match status" value="1"/>
</dbReference>
<dbReference type="GO" id="GO:0016874">
    <property type="term" value="F:ligase activity"/>
    <property type="evidence" value="ECO:0007669"/>
    <property type="project" value="UniProtKB-KW"/>
</dbReference>
<dbReference type="CDD" id="cd19542">
    <property type="entry name" value="CT_NRPS-like"/>
    <property type="match status" value="1"/>
</dbReference>
<reference evidence="7" key="1">
    <citation type="journal article" date="2017" name="Nat. Microbiol.">
        <title>Global analysis of biosynthetic gene clusters reveals vast potential of secondary metabolite production in Penicillium species.</title>
        <authorList>
            <person name="Nielsen J.C."/>
            <person name="Grijseels S."/>
            <person name="Prigent S."/>
            <person name="Ji B."/>
            <person name="Dainat J."/>
            <person name="Nielsen K.F."/>
            <person name="Frisvad J.C."/>
            <person name="Workman M."/>
            <person name="Nielsen J."/>
        </authorList>
    </citation>
    <scope>NUCLEOTIDE SEQUENCE [LARGE SCALE GENOMIC DNA]</scope>
    <source>
        <strain evidence="7">IBT 31811</strain>
    </source>
</reference>
<dbReference type="Gene3D" id="3.30.559.10">
    <property type="entry name" value="Chloramphenicol acetyltransferase-like domain"/>
    <property type="match status" value="2"/>
</dbReference>
<evidence type="ECO:0000256" key="3">
    <source>
        <dbReference type="ARBA" id="ARBA00022598"/>
    </source>
</evidence>
<feature type="domain" description="Carrier" evidence="5">
    <location>
        <begin position="734"/>
        <end position="809"/>
    </location>
</feature>
<dbReference type="InterPro" id="IPR042099">
    <property type="entry name" value="ANL_N_sf"/>
</dbReference>
<dbReference type="PROSITE" id="PS00012">
    <property type="entry name" value="PHOSPHOPANTETHEINE"/>
    <property type="match status" value="2"/>
</dbReference>
<dbReference type="GO" id="GO:0005737">
    <property type="term" value="C:cytoplasm"/>
    <property type="evidence" value="ECO:0007669"/>
    <property type="project" value="TreeGrafter"/>
</dbReference>
<dbReference type="InterPro" id="IPR001242">
    <property type="entry name" value="Condensation_dom"/>
</dbReference>
<dbReference type="InterPro" id="IPR023213">
    <property type="entry name" value="CAT-like_dom_sf"/>
</dbReference>
<evidence type="ECO:0000313" key="7">
    <source>
        <dbReference type="Proteomes" id="UP000191672"/>
    </source>
</evidence>
<dbReference type="SUPFAM" id="SSF52777">
    <property type="entry name" value="CoA-dependent acyltransferases"/>
    <property type="match status" value="4"/>
</dbReference>
<dbReference type="FunFam" id="3.30.300.30:FF:000015">
    <property type="entry name" value="Nonribosomal peptide synthase SidD"/>
    <property type="match status" value="1"/>
</dbReference>
<dbReference type="Gene3D" id="3.40.50.12780">
    <property type="entry name" value="N-terminal domain of ligase-like"/>
    <property type="match status" value="1"/>
</dbReference>
<keyword evidence="2" id="KW-0597">Phosphoprotein</keyword>
<dbReference type="SUPFAM" id="SSF56801">
    <property type="entry name" value="Acetyl-CoA synthetase-like"/>
    <property type="match status" value="1"/>
</dbReference>
<dbReference type="FunFam" id="1.10.1200.10:FF:000005">
    <property type="entry name" value="Nonribosomal peptide synthetase 1"/>
    <property type="match status" value="2"/>
</dbReference>
<dbReference type="PROSITE" id="PS50075">
    <property type="entry name" value="CARRIER"/>
    <property type="match status" value="2"/>
</dbReference>
<sequence length="1993" mass="219875">MGEFSEPSAASWARDVSEKPDDLKWSDCVAVLPEADQEQVLVLAWVLLLHRGTVQSEDAGFSWEKNGKPQGAHIKDVIEGDGTLLGSALQVIRGLGDFSGAGDIISLKNSSATTEATFALEAKISQGNLYIRAISKALTATQPVNAVLPHIIADILLFITANLDRPTSEAIQIRSQELSQVWKWNGPMPPTIDRCIQDMISEKAQSQLERPSVVSWDGEMTYAQLEERSTWLAKHLVHLGLQADRAVPLCFEKSMWTIVGVLAVMKAGGALVLMDPSQPEGRLNTIATEVDAEFILTSELQTGLGSRIVPGGKQIIVGPSLFQQEVELPSVSLPVVPASSTLYIQFTSGSTGKPKGVVISHSNYTSGAVPRAAAVGYGEHSRVLDFPSYAFDVSVDCMLCTLANGGCICVPSEDQRVNDLSGAIRNMSVNMAHMTPSVARVLAPDIMPSLEVLGLGGEAITASDAADWGQKTHIVIAYGPSECTVGCTINNDIPPGRSYTSIGRGVGGTTWVVDPSNQDRLVPVGAVGELLVEGPVVGDGYLNNAEKTAEVFIEDPAWLIQGGGDYPGRKGRLYKTGDLVRYDPDASGSIVFIGRADSQVKLRGQRVELGEVEYHVRNFLPAGANVAAEVIFPGGRKSDATLVVFVAEEKSEKTGVPGEITSFSSAFQKFLADIDEALATELPRYMIPAAYIPLDQMPLLVSLKTDRKQLRALASELTRRHIAELKTSTAAKVAPRTDMERRLQGLWINLFGNDSEIGIRDHFFSLGGDSLKAMRLVAAAREQLLAVQVTDIFQHPTIENLALNVMEIKSTEAPDVPAYSLLPEGWKPEEAQTEVASLCNLDSAEVVDVYPCTPLQEALMALSAKYADAYVAQRVIELPNAGVAEQLRSAFESVSADSGILRTRIVQVPRRGLMQLLMRTSSPWLESSNLSKYLSQDTLRGMGLGTELARFAIVKDETTNKNSIVLSIHHALYDGWSMPLIVDRVNRAYRGEGIGSPTPFKNFIKWLGDTDGASSKTYWTEQLQGATSIQFPVIPWTGYQARADSLLEHYVKLPRASSNSTTSIATAIRGAWGLLASQYTSSDDIVFGETMTGRTAPVAAVEEIEGPMITTVPVRICIDRKARVSEYLQSIHDQALHRIPHEHMGLQHIRRLNADAREACELRTGIVIHPTVEESAVDLEKNPATAFVPTSEAEAAREALKFNSYSNMLVFTVDPKGFLIMASFDSKTIDVPQMDQVLKQFDSLVQKLFNDPAQRIQNIYDATAQVDMTEQQRLSTLGPARLPAEKLYADVKGTWIVDPNNYECLVPVGGVGELLVERDNESDFGELVTTPTWLNHSPKLYSINQLAKYTNDGSVIIVRAKDAQVGQVRPRVKRHDSGTAVTTVPQQKLQRLWGQILDVPFVDILLDDDFFDLGGDSIRAMKLVSEARAEGLQLTVTTIFDHRALSDMAQHAVEAQPADAMAREYVPFSTLDVTDVDSFVADIGPKLAQSEWKIIDAYPSRPLQEIAVQGTVQLPRYSVRYELFYMDIAVDRDQLFKSCQELVSMNEILRTMFVEHDATSLSVVVDDIKCPIVEFEIDTDIESFSQKVCEVDVQSRISHGTPFVKFIFVQHVDGPSSLLMRISHAQYDEICLPILLQQLSALYEGRPVPKSLPFSSYVDHVLRANMPISIPYWQNLLQGSSMTKIQPDIPIISGAHFAISKDVSIARRPRDITVATLPTAAWALCLARRLSLNDVTFGEVVSGRNIELPNADAVVGPSWQYAPVRVKFADGWTAMDLLQFVQRQHLESAQYEGMGLKEIVQQCTDWPETVDWFDSVVHQDVEHIEDLSFMAASSRMQTIYPHFEPLREIKVQAFPKGDTLCIEIVTVESWSDFAVHLLDDVVDTVGQLVNQINEKVLIFENLSIWDHLIDSFDLLQCRMSLIESGHERFHLLIPKLVYPFLVSPDAEIFQTVWQRVYQHGVGPLLFEHSFLFKESDEEFTLITFIVFLVLWVL</sequence>
<dbReference type="Proteomes" id="UP000191672">
    <property type="component" value="Unassembled WGS sequence"/>
</dbReference>
<comment type="caution">
    <text evidence="6">The sequence shown here is derived from an EMBL/GenBank/DDBJ whole genome shotgun (WGS) entry which is preliminary data.</text>
</comment>
<dbReference type="Gene3D" id="3.30.300.30">
    <property type="match status" value="1"/>
</dbReference>
<gene>
    <name evidence="6" type="ORF">PENANT_c062G03495</name>
</gene>
<dbReference type="InterPro" id="IPR020845">
    <property type="entry name" value="AMP-binding_CS"/>
</dbReference>
<dbReference type="FunFam" id="3.40.50.12780:FF:000014">
    <property type="entry name" value="Nonribosomal peptide synthetase 1"/>
    <property type="match status" value="1"/>
</dbReference>
<dbReference type="InterPro" id="IPR036736">
    <property type="entry name" value="ACP-like_sf"/>
</dbReference>
<evidence type="ECO:0000256" key="4">
    <source>
        <dbReference type="ARBA" id="ARBA00029454"/>
    </source>
</evidence>
<feature type="domain" description="Carrier" evidence="5">
    <location>
        <begin position="1380"/>
        <end position="1456"/>
    </location>
</feature>